<protein>
    <submittedName>
        <fullName evidence="12">B3GALT1</fullName>
        <ecNumber evidence="12">2.4.1.86</ecNumber>
    </submittedName>
</protein>
<evidence type="ECO:0000256" key="11">
    <source>
        <dbReference type="SAM" id="Phobius"/>
    </source>
</evidence>
<organism evidence="12 13">
    <name type="scientific">Mytilus edulis</name>
    <name type="common">Blue mussel</name>
    <dbReference type="NCBI Taxonomy" id="6550"/>
    <lineage>
        <taxon>Eukaryota</taxon>
        <taxon>Metazoa</taxon>
        <taxon>Spiralia</taxon>
        <taxon>Lophotrochozoa</taxon>
        <taxon>Mollusca</taxon>
        <taxon>Bivalvia</taxon>
        <taxon>Autobranchia</taxon>
        <taxon>Pteriomorphia</taxon>
        <taxon>Mytilida</taxon>
        <taxon>Mytiloidea</taxon>
        <taxon>Mytilidae</taxon>
        <taxon>Mytilinae</taxon>
        <taxon>Mytilus</taxon>
    </lineage>
</organism>
<dbReference type="Proteomes" id="UP000683360">
    <property type="component" value="Unassembled WGS sequence"/>
</dbReference>
<dbReference type="InterPro" id="IPR002659">
    <property type="entry name" value="Glyco_trans_31"/>
</dbReference>
<dbReference type="EC" id="2.4.1.86" evidence="12"/>
<dbReference type="GO" id="GO:0000139">
    <property type="term" value="C:Golgi membrane"/>
    <property type="evidence" value="ECO:0007669"/>
    <property type="project" value="UniProtKB-SubCell"/>
</dbReference>
<evidence type="ECO:0000256" key="3">
    <source>
        <dbReference type="ARBA" id="ARBA00022676"/>
    </source>
</evidence>
<evidence type="ECO:0000256" key="2">
    <source>
        <dbReference type="ARBA" id="ARBA00008661"/>
    </source>
</evidence>
<dbReference type="GO" id="GO:0008499">
    <property type="term" value="F:N-acetyl-beta-D-glucosaminide beta-(1,3)-galactosyltransferase activity"/>
    <property type="evidence" value="ECO:0007669"/>
    <property type="project" value="UniProtKB-EC"/>
</dbReference>
<keyword evidence="5 11" id="KW-0812">Transmembrane</keyword>
<dbReference type="Gene3D" id="3.90.550.50">
    <property type="match status" value="2"/>
</dbReference>
<evidence type="ECO:0000256" key="7">
    <source>
        <dbReference type="ARBA" id="ARBA00022989"/>
    </source>
</evidence>
<evidence type="ECO:0000256" key="8">
    <source>
        <dbReference type="ARBA" id="ARBA00023034"/>
    </source>
</evidence>
<keyword evidence="9 11" id="KW-0472">Membrane</keyword>
<keyword evidence="4 12" id="KW-0808">Transferase</keyword>
<dbReference type="GO" id="GO:0006493">
    <property type="term" value="P:protein O-linked glycosylation"/>
    <property type="evidence" value="ECO:0007669"/>
    <property type="project" value="TreeGrafter"/>
</dbReference>
<dbReference type="PANTHER" id="PTHR11214:SF314">
    <property type="entry name" value="HEXOSYLTRANSFERASE"/>
    <property type="match status" value="1"/>
</dbReference>
<accession>A0A8S3U1M1</accession>
<evidence type="ECO:0000256" key="6">
    <source>
        <dbReference type="ARBA" id="ARBA00022968"/>
    </source>
</evidence>
<keyword evidence="3 12" id="KW-0328">Glycosyltransferase</keyword>
<evidence type="ECO:0000256" key="9">
    <source>
        <dbReference type="ARBA" id="ARBA00023136"/>
    </source>
</evidence>
<sequence length="577" mass="67189">MIKRETIDVDSFRINSDLLENVCNPSPYLVVLILSTFGAKEERNSIRNTWLNSVWTNLHPNFTVKHIFILGLKNRNEELAILHESKIFKDILSSNFIDSYENLTLKVLIGLNWINKNCEHTKYVLKADDDTLILVPNLLLFLSQNVHIERIIGHVVESGVVNRKGRWKVALDLYPHKIYPPYVFGNSYVIPRSLLQSLITASNYMPSISTEDAYITGILRREAKRKLLHHPGFSFWLQSTKMTKKPCKLSKWIVKAMIIVAVFIFAILFMWHKFYSRKIVSHKNFTLNGDGKRKTQDERYADYFILRKNKINPFTVNFTSMNENLCDGRTYLIIIIPSKVQNSRQRHAIRSTWAMTSSALVKHVFLVGYSLNTSWNDNIRKESRVFKDILQGDFVDSYYNLTLNILMGLEWSHLFCYNATFILKADDDTFVNTPYLLHVLQTNVTFDYRGVIIGKLNKDGKVRRNGVWKVGTNSYPFPHYPNYMFGNTYLVSRNIANRLVKASEYMPYLPIEDAYITGILAKSIRTKHQHMNGFTFWYDTPPKACDFVNSKRITATKLSPRMMEFIWGKINSRYPNC</sequence>
<keyword evidence="13" id="KW-1185">Reference proteome</keyword>
<dbReference type="OrthoDB" id="2139606at2759"/>
<reference evidence="12" key="1">
    <citation type="submission" date="2021-03" db="EMBL/GenBank/DDBJ databases">
        <authorList>
            <person name="Bekaert M."/>
        </authorList>
    </citation>
    <scope>NUCLEOTIDE SEQUENCE</scope>
</reference>
<keyword evidence="6" id="KW-0735">Signal-anchor</keyword>
<evidence type="ECO:0000256" key="5">
    <source>
        <dbReference type="ARBA" id="ARBA00022692"/>
    </source>
</evidence>
<gene>
    <name evidence="12" type="ORF">MEDL_48474</name>
</gene>
<keyword evidence="8" id="KW-0333">Golgi apparatus</keyword>
<dbReference type="AlphaFoldDB" id="A0A8S3U1M1"/>
<evidence type="ECO:0000256" key="10">
    <source>
        <dbReference type="ARBA" id="ARBA00023180"/>
    </source>
</evidence>
<dbReference type="FunFam" id="3.90.550.50:FF:000001">
    <property type="entry name" value="Hexosyltransferase"/>
    <property type="match status" value="2"/>
</dbReference>
<feature type="transmembrane region" description="Helical" evidence="11">
    <location>
        <begin position="252"/>
        <end position="271"/>
    </location>
</feature>
<evidence type="ECO:0000256" key="4">
    <source>
        <dbReference type="ARBA" id="ARBA00022679"/>
    </source>
</evidence>
<comment type="caution">
    <text evidence="12">The sequence shown here is derived from an EMBL/GenBank/DDBJ whole genome shotgun (WGS) entry which is preliminary data.</text>
</comment>
<dbReference type="Pfam" id="PF01762">
    <property type="entry name" value="Galactosyl_T"/>
    <property type="match status" value="2"/>
</dbReference>
<dbReference type="PANTHER" id="PTHR11214">
    <property type="entry name" value="BETA-1,3-N-ACETYLGLUCOSAMINYLTRANSFERASE"/>
    <property type="match status" value="1"/>
</dbReference>
<name>A0A8S3U1M1_MYTED</name>
<comment type="subcellular location">
    <subcellularLocation>
        <location evidence="1">Golgi apparatus membrane</location>
        <topology evidence="1">Single-pass type II membrane protein</topology>
    </subcellularLocation>
</comment>
<comment type="similarity">
    <text evidence="2">Belongs to the glycosyltransferase 31 family.</text>
</comment>
<evidence type="ECO:0000313" key="12">
    <source>
        <dbReference type="EMBL" id="CAG2235958.1"/>
    </source>
</evidence>
<keyword evidence="7 11" id="KW-1133">Transmembrane helix</keyword>
<evidence type="ECO:0000256" key="1">
    <source>
        <dbReference type="ARBA" id="ARBA00004323"/>
    </source>
</evidence>
<evidence type="ECO:0000313" key="13">
    <source>
        <dbReference type="Proteomes" id="UP000683360"/>
    </source>
</evidence>
<dbReference type="EMBL" id="CAJPWZ010002335">
    <property type="protein sequence ID" value="CAG2235958.1"/>
    <property type="molecule type" value="Genomic_DNA"/>
</dbReference>
<proteinExistence type="inferred from homology"/>
<keyword evidence="10" id="KW-0325">Glycoprotein</keyword>